<evidence type="ECO:0000256" key="2">
    <source>
        <dbReference type="ARBA" id="ARBA00022801"/>
    </source>
</evidence>
<accession>A0A0K1P6M8</accession>
<keyword evidence="2" id="KW-0378">Hydrolase</keyword>
<gene>
    <name evidence="5" type="primary">bgl</name>
    <name evidence="5" type="ORF">STURON_00618</name>
</gene>
<dbReference type="SUPFAM" id="SSF51445">
    <property type="entry name" value="(Trans)glycosidases"/>
    <property type="match status" value="1"/>
</dbReference>
<protein>
    <submittedName>
        <fullName evidence="5">6-phospho-beta-glucosidase</fullName>
    </submittedName>
</protein>
<dbReference type="STRING" id="216946.STURO_v1c06170"/>
<dbReference type="GO" id="GO:0016052">
    <property type="term" value="P:carbohydrate catabolic process"/>
    <property type="evidence" value="ECO:0007669"/>
    <property type="project" value="TreeGrafter"/>
</dbReference>
<dbReference type="GO" id="GO:0005829">
    <property type="term" value="C:cytosol"/>
    <property type="evidence" value="ECO:0007669"/>
    <property type="project" value="TreeGrafter"/>
</dbReference>
<keyword evidence="6" id="KW-1185">Reference proteome</keyword>
<sequence length="488" mass="57007">MKKYTFPKNFMFGGAAASSQYEGAYDQDKKSLSVADYKIYNPNLNRSDTNHNWLEVSYEEYNDIKNNNKAVFPFRWGIDFYNNYEEDFKLFKQVGINTFRTSISWSRIIPKSDGVVNTKAITHYKKIFDCAKKNNIKLVLTLCHYDYPIWLLEEYNGFLNKEAINKFLEYAKVVLTEFDEYTNYWIGFNEINLTLHSSYTGAGFLIKKNDDNRLEKLYNAVHNQFVAQALCVKLAKEINKNNMMGSMNAAAQTYPYSSNPLDSLANLKSSQINNWFFYEVIANGQYPQYMLNYFIKNNIKLQNTNDEINILKNNTVDYITFSYYSSTLNKCKSYTNNDILIESGLSNPHLNSTEWGWNIDPIGLRIFMNELYYRYKKPLMIVENGIGVDEKWDYNKNILNDIYRIEYLKDHLTNMLLAINEDGVNCIGYTIWTAIDLISMSSKEMSKRYGLIYVDLNDYGIGSGERKIKESGKWFKKVADSNGEELWK</sequence>
<evidence type="ECO:0000313" key="5">
    <source>
        <dbReference type="EMBL" id="AKU79864.1"/>
    </source>
</evidence>
<comment type="similarity">
    <text evidence="1 4">Belongs to the glycosyl hydrolase 1 family.</text>
</comment>
<name>A0A0K1P6M8_9MOLU</name>
<dbReference type="PATRIC" id="fig|216946.3.peg.632"/>
<dbReference type="FunFam" id="3.20.20.80:FF:000004">
    <property type="entry name" value="Beta-glucosidase 6-phospho-beta-glucosidase"/>
    <property type="match status" value="1"/>
</dbReference>
<dbReference type="AlphaFoldDB" id="A0A0K1P6M8"/>
<dbReference type="PANTHER" id="PTHR10353:SF122">
    <property type="entry name" value="6-PHOSPHO-BETA-GLUCOSIDASE ASCB-RELATED"/>
    <property type="match status" value="1"/>
</dbReference>
<evidence type="ECO:0000256" key="4">
    <source>
        <dbReference type="RuleBase" id="RU003690"/>
    </source>
</evidence>
<evidence type="ECO:0000256" key="3">
    <source>
        <dbReference type="ARBA" id="ARBA00023295"/>
    </source>
</evidence>
<dbReference type="PANTHER" id="PTHR10353">
    <property type="entry name" value="GLYCOSYL HYDROLASE"/>
    <property type="match status" value="1"/>
</dbReference>
<proteinExistence type="inferred from homology"/>
<dbReference type="KEGG" id="stur:STURON_00618"/>
<dbReference type="RefSeq" id="WP_075048448.1">
    <property type="nucleotide sequence ID" value="NZ_CP012328.1"/>
</dbReference>
<dbReference type="Proteomes" id="UP000067243">
    <property type="component" value="Chromosome"/>
</dbReference>
<dbReference type="InterPro" id="IPR001360">
    <property type="entry name" value="Glyco_hydro_1"/>
</dbReference>
<dbReference type="GO" id="GO:0008422">
    <property type="term" value="F:beta-glucosidase activity"/>
    <property type="evidence" value="ECO:0007669"/>
    <property type="project" value="TreeGrafter"/>
</dbReference>
<dbReference type="Gene3D" id="3.20.20.80">
    <property type="entry name" value="Glycosidases"/>
    <property type="match status" value="1"/>
</dbReference>
<dbReference type="Pfam" id="PF00232">
    <property type="entry name" value="Glyco_hydro_1"/>
    <property type="match status" value="1"/>
</dbReference>
<organism evidence="5 6">
    <name type="scientific">Spiroplasma turonicum</name>
    <dbReference type="NCBI Taxonomy" id="216946"/>
    <lineage>
        <taxon>Bacteria</taxon>
        <taxon>Bacillati</taxon>
        <taxon>Mycoplasmatota</taxon>
        <taxon>Mollicutes</taxon>
        <taxon>Entomoplasmatales</taxon>
        <taxon>Spiroplasmataceae</taxon>
        <taxon>Spiroplasma</taxon>
    </lineage>
</organism>
<dbReference type="EMBL" id="CP012328">
    <property type="protein sequence ID" value="AKU79864.1"/>
    <property type="molecule type" value="Genomic_DNA"/>
</dbReference>
<dbReference type="OrthoDB" id="391810at2"/>
<dbReference type="InterPro" id="IPR017853">
    <property type="entry name" value="GH"/>
</dbReference>
<evidence type="ECO:0000256" key="1">
    <source>
        <dbReference type="ARBA" id="ARBA00010838"/>
    </source>
</evidence>
<dbReference type="PRINTS" id="PR00131">
    <property type="entry name" value="GLHYDRLASE1"/>
</dbReference>
<evidence type="ECO:0000313" key="6">
    <source>
        <dbReference type="Proteomes" id="UP000067243"/>
    </source>
</evidence>
<keyword evidence="3" id="KW-0326">Glycosidase</keyword>
<reference evidence="5 6" key="1">
    <citation type="journal article" date="2015" name="Genome Announc.">
        <title>Complete Genome Sequence of Spiroplasma turonicum Strain Tab4cT, a Parasite of a Horse Fly, Haematopota sp. (Diptera: Tabanidae).</title>
        <authorList>
            <person name="Davis R.E."/>
            <person name="Shao J."/>
            <person name="Zhao Y."/>
            <person name="Gasparich G.E."/>
            <person name="Gaynor B.J."/>
            <person name="Donofrio N."/>
        </authorList>
    </citation>
    <scope>NUCLEOTIDE SEQUENCE [LARGE SCALE GENOMIC DNA]</scope>
    <source>
        <strain evidence="5 6">Tab4c</strain>
    </source>
</reference>